<comment type="caution">
    <text evidence="1">The sequence shown here is derived from an EMBL/GenBank/DDBJ whole genome shotgun (WGS) entry which is preliminary data.</text>
</comment>
<evidence type="ECO:0000313" key="1">
    <source>
        <dbReference type="EMBL" id="KAF0917637.1"/>
    </source>
</evidence>
<protein>
    <submittedName>
        <fullName evidence="1">Uncharacterized protein</fullName>
    </submittedName>
</protein>
<gene>
    <name evidence="1" type="ORF">E2562_020997</name>
</gene>
<sequence length="88" mass="9443">MPATNPADPVLAAPLDLAHRYQVNPPTPLDAHRSDALFSLDCQADVVPAKAIKAEELHRPSPPTSAPLCHQPFFASAVPKSRASRRPT</sequence>
<proteinExistence type="predicted"/>
<accession>A0A6G1DYU9</accession>
<reference evidence="1 2" key="1">
    <citation type="submission" date="2019-11" db="EMBL/GenBank/DDBJ databases">
        <title>Whole genome sequence of Oryza granulata.</title>
        <authorList>
            <person name="Li W."/>
        </authorList>
    </citation>
    <scope>NUCLEOTIDE SEQUENCE [LARGE SCALE GENOMIC DNA]</scope>
    <source>
        <strain evidence="2">cv. Menghai</strain>
        <tissue evidence="1">Leaf</tissue>
    </source>
</reference>
<dbReference type="AlphaFoldDB" id="A0A6G1DYU9"/>
<dbReference type="EMBL" id="SPHZ02000005">
    <property type="protein sequence ID" value="KAF0917637.1"/>
    <property type="molecule type" value="Genomic_DNA"/>
</dbReference>
<evidence type="ECO:0000313" key="2">
    <source>
        <dbReference type="Proteomes" id="UP000479710"/>
    </source>
</evidence>
<keyword evidence="2" id="KW-1185">Reference proteome</keyword>
<organism evidence="1 2">
    <name type="scientific">Oryza meyeriana var. granulata</name>
    <dbReference type="NCBI Taxonomy" id="110450"/>
    <lineage>
        <taxon>Eukaryota</taxon>
        <taxon>Viridiplantae</taxon>
        <taxon>Streptophyta</taxon>
        <taxon>Embryophyta</taxon>
        <taxon>Tracheophyta</taxon>
        <taxon>Spermatophyta</taxon>
        <taxon>Magnoliopsida</taxon>
        <taxon>Liliopsida</taxon>
        <taxon>Poales</taxon>
        <taxon>Poaceae</taxon>
        <taxon>BOP clade</taxon>
        <taxon>Oryzoideae</taxon>
        <taxon>Oryzeae</taxon>
        <taxon>Oryzinae</taxon>
        <taxon>Oryza</taxon>
        <taxon>Oryza meyeriana</taxon>
    </lineage>
</organism>
<dbReference type="Proteomes" id="UP000479710">
    <property type="component" value="Unassembled WGS sequence"/>
</dbReference>
<name>A0A6G1DYU9_9ORYZ</name>